<dbReference type="RefSeq" id="WP_151133800.1">
    <property type="nucleotide sequence ID" value="NZ_CP043311.1"/>
</dbReference>
<evidence type="ECO:0000256" key="3">
    <source>
        <dbReference type="ARBA" id="ARBA00023125"/>
    </source>
</evidence>
<dbReference type="SUPFAM" id="SSF46689">
    <property type="entry name" value="Homeodomain-like"/>
    <property type="match status" value="2"/>
</dbReference>
<dbReference type="InterPro" id="IPR018060">
    <property type="entry name" value="HTH_AraC"/>
</dbReference>
<evidence type="ECO:0000256" key="5">
    <source>
        <dbReference type="ARBA" id="ARBA00037345"/>
    </source>
</evidence>
<organism evidence="7 8">
    <name type="scientific">Metapseudomonas lalkuanensis</name>
    <dbReference type="NCBI Taxonomy" id="2604832"/>
    <lineage>
        <taxon>Bacteria</taxon>
        <taxon>Pseudomonadati</taxon>
        <taxon>Pseudomonadota</taxon>
        <taxon>Gammaproteobacteria</taxon>
        <taxon>Pseudomonadales</taxon>
        <taxon>Pseudomonadaceae</taxon>
        <taxon>Metapseudomonas</taxon>
    </lineage>
</organism>
<evidence type="ECO:0000313" key="7">
    <source>
        <dbReference type="EMBL" id="QEY63150.1"/>
    </source>
</evidence>
<dbReference type="PROSITE" id="PS01124">
    <property type="entry name" value="HTH_ARAC_FAMILY_2"/>
    <property type="match status" value="1"/>
</dbReference>
<gene>
    <name evidence="7" type="ORF">FXN65_14165</name>
</gene>
<dbReference type="GO" id="GO:0009893">
    <property type="term" value="P:positive regulation of metabolic process"/>
    <property type="evidence" value="ECO:0007669"/>
    <property type="project" value="UniProtKB-ARBA"/>
</dbReference>
<evidence type="ECO:0000313" key="8">
    <source>
        <dbReference type="Proteomes" id="UP000327179"/>
    </source>
</evidence>
<feature type="domain" description="HTH araC/xylS-type" evidence="6">
    <location>
        <begin position="26"/>
        <end position="124"/>
    </location>
</feature>
<dbReference type="PANTHER" id="PTHR46796:SF14">
    <property type="entry name" value="TRANSCRIPTIONAL REGULATORY PROTEIN"/>
    <property type="match status" value="1"/>
</dbReference>
<dbReference type="Pfam" id="PF12833">
    <property type="entry name" value="HTH_18"/>
    <property type="match status" value="1"/>
</dbReference>
<keyword evidence="3" id="KW-0238">DNA-binding</keyword>
<evidence type="ECO:0000256" key="4">
    <source>
        <dbReference type="ARBA" id="ARBA00023163"/>
    </source>
</evidence>
<evidence type="ECO:0000256" key="1">
    <source>
        <dbReference type="ARBA" id="ARBA00004496"/>
    </source>
</evidence>
<dbReference type="InterPro" id="IPR009057">
    <property type="entry name" value="Homeodomain-like_sf"/>
</dbReference>
<evidence type="ECO:0000256" key="2">
    <source>
        <dbReference type="ARBA" id="ARBA00023015"/>
    </source>
</evidence>
<dbReference type="InterPro" id="IPR050204">
    <property type="entry name" value="AraC_XylS_family_regulators"/>
</dbReference>
<accession>A0A5J6QKQ5</accession>
<sequence length="126" mass="14141">MLQTTIATARATATPVQRSLASWQREHAQTLLMEHLDIGIDVTTVAARCGLSRSDFSRKFKVSTGYSPQAWLRLQRIEKAKHLLTDARLSLAEIGLECGFCDQAHFCRIFTRLEGITPLGWRRLAG</sequence>
<dbReference type="PROSITE" id="PS00041">
    <property type="entry name" value="HTH_ARAC_FAMILY_1"/>
    <property type="match status" value="1"/>
</dbReference>
<dbReference type="GO" id="GO:0043565">
    <property type="term" value="F:sequence-specific DNA binding"/>
    <property type="evidence" value="ECO:0007669"/>
    <property type="project" value="InterPro"/>
</dbReference>
<reference evidence="7 8" key="1">
    <citation type="submission" date="2019-08" db="EMBL/GenBank/DDBJ databases">
        <title>Whole-genome Sequencing of e-waste polymer degrading bacterium Pseudomonas sp. strain PE08.</title>
        <authorList>
            <person name="Kirdat K."/>
            <person name="Debbarma P."/>
            <person name="Narawade N."/>
            <person name="Suyal D."/>
            <person name="Thorat V."/>
            <person name="Shouche Y."/>
            <person name="Goel R."/>
            <person name="Yadav A."/>
        </authorList>
    </citation>
    <scope>NUCLEOTIDE SEQUENCE [LARGE SCALE GENOMIC DNA]</scope>
    <source>
        <strain evidence="7 8">PE08</strain>
    </source>
</reference>
<dbReference type="Proteomes" id="UP000327179">
    <property type="component" value="Chromosome"/>
</dbReference>
<comment type="subcellular location">
    <subcellularLocation>
        <location evidence="1">Cytoplasm</location>
    </subcellularLocation>
</comment>
<dbReference type="EMBL" id="CP043311">
    <property type="protein sequence ID" value="QEY63150.1"/>
    <property type="molecule type" value="Genomic_DNA"/>
</dbReference>
<dbReference type="AlphaFoldDB" id="A0A5J6QKQ5"/>
<keyword evidence="4" id="KW-0804">Transcription</keyword>
<keyword evidence="2" id="KW-0805">Transcription regulation</keyword>
<dbReference type="SMART" id="SM00342">
    <property type="entry name" value="HTH_ARAC"/>
    <property type="match status" value="1"/>
</dbReference>
<comment type="function">
    <text evidence="5">Regulatory protein of the TOL plasmid xyl operons. XylS activates the xylXYZLTEGFJQKIH operon required for the degradation of toluene, m-xylene and p-xylene.</text>
</comment>
<proteinExistence type="predicted"/>
<name>A0A5J6QKQ5_9GAMM</name>
<dbReference type="GO" id="GO:0003700">
    <property type="term" value="F:DNA-binding transcription factor activity"/>
    <property type="evidence" value="ECO:0007669"/>
    <property type="project" value="InterPro"/>
</dbReference>
<protein>
    <submittedName>
        <fullName evidence="7">Helix-turn-helix transcriptional regulator</fullName>
    </submittedName>
</protein>
<dbReference type="InterPro" id="IPR018062">
    <property type="entry name" value="HTH_AraC-typ_CS"/>
</dbReference>
<evidence type="ECO:0000259" key="6">
    <source>
        <dbReference type="PROSITE" id="PS01124"/>
    </source>
</evidence>
<dbReference type="PANTHER" id="PTHR46796">
    <property type="entry name" value="HTH-TYPE TRANSCRIPTIONAL ACTIVATOR RHAS-RELATED"/>
    <property type="match status" value="1"/>
</dbReference>
<dbReference type="GO" id="GO:0005737">
    <property type="term" value="C:cytoplasm"/>
    <property type="evidence" value="ECO:0007669"/>
    <property type="project" value="UniProtKB-SubCell"/>
</dbReference>
<dbReference type="Gene3D" id="1.10.10.60">
    <property type="entry name" value="Homeodomain-like"/>
    <property type="match status" value="2"/>
</dbReference>
<keyword evidence="8" id="KW-1185">Reference proteome</keyword>
<dbReference type="KEGG" id="plal:FXN65_14165"/>